<organism evidence="6 7">
    <name type="scientific">Papillibacter cinnamivorans DSM 12816</name>
    <dbReference type="NCBI Taxonomy" id="1122930"/>
    <lineage>
        <taxon>Bacteria</taxon>
        <taxon>Bacillati</taxon>
        <taxon>Bacillota</taxon>
        <taxon>Clostridia</taxon>
        <taxon>Eubacteriales</taxon>
        <taxon>Oscillospiraceae</taxon>
        <taxon>Papillibacter</taxon>
    </lineage>
</organism>
<dbReference type="CDD" id="cd00635">
    <property type="entry name" value="PLPDE_III_YBL036c_like"/>
    <property type="match status" value="1"/>
</dbReference>
<dbReference type="NCBIfam" id="TIGR00044">
    <property type="entry name" value="YggS family pyridoxal phosphate-dependent enzyme"/>
    <property type="match status" value="1"/>
</dbReference>
<dbReference type="EMBL" id="FWXW01000003">
    <property type="protein sequence ID" value="SMC55927.1"/>
    <property type="molecule type" value="Genomic_DNA"/>
</dbReference>
<accession>A0A1W2A5H9</accession>
<dbReference type="InterPro" id="IPR001608">
    <property type="entry name" value="Ala_racemase_N"/>
</dbReference>
<dbReference type="PANTHER" id="PTHR10146:SF14">
    <property type="entry name" value="PYRIDOXAL PHOSPHATE HOMEOSTASIS PROTEIN"/>
    <property type="match status" value="1"/>
</dbReference>
<dbReference type="PIRSF" id="PIRSF004848">
    <property type="entry name" value="YBL036c_PLPDEIII"/>
    <property type="match status" value="1"/>
</dbReference>
<dbReference type="Gene3D" id="3.20.20.10">
    <property type="entry name" value="Alanine racemase"/>
    <property type="match status" value="1"/>
</dbReference>
<dbReference type="PANTHER" id="PTHR10146">
    <property type="entry name" value="PROLINE SYNTHETASE CO-TRANSCRIBED BACTERIAL HOMOLOG PROTEIN"/>
    <property type="match status" value="1"/>
</dbReference>
<dbReference type="STRING" id="1122930.SAMN02745168_1520"/>
<dbReference type="InterPro" id="IPR011078">
    <property type="entry name" value="PyrdxlP_homeostasis"/>
</dbReference>
<comment type="cofactor">
    <cofactor evidence="3">
        <name>pyridoxal 5'-phosphate</name>
        <dbReference type="ChEBI" id="CHEBI:597326"/>
    </cofactor>
</comment>
<feature type="modified residue" description="N6-(pyridoxal phosphate)lysine" evidence="2 3">
    <location>
        <position position="35"/>
    </location>
</feature>
<name>A0A1W2A5H9_9FIRM</name>
<comment type="similarity">
    <text evidence="2 4">Belongs to the pyridoxal phosphate-binding protein YggS/PROSC family.</text>
</comment>
<comment type="function">
    <text evidence="2">Pyridoxal 5'-phosphate (PLP)-binding protein, which is involved in PLP homeostasis.</text>
</comment>
<evidence type="ECO:0000256" key="1">
    <source>
        <dbReference type="ARBA" id="ARBA00022898"/>
    </source>
</evidence>
<feature type="domain" description="Alanine racemase N-terminal" evidence="5">
    <location>
        <begin position="10"/>
        <end position="227"/>
    </location>
</feature>
<proteinExistence type="inferred from homology"/>
<dbReference type="SUPFAM" id="SSF51419">
    <property type="entry name" value="PLP-binding barrel"/>
    <property type="match status" value="1"/>
</dbReference>
<protein>
    <recommendedName>
        <fullName evidence="2">Pyridoxal phosphate homeostasis protein</fullName>
        <shortName evidence="2">PLP homeostasis protein</shortName>
    </recommendedName>
</protein>
<dbReference type="Pfam" id="PF01168">
    <property type="entry name" value="Ala_racemase_N"/>
    <property type="match status" value="1"/>
</dbReference>
<evidence type="ECO:0000256" key="2">
    <source>
        <dbReference type="HAMAP-Rule" id="MF_02087"/>
    </source>
</evidence>
<dbReference type="FunFam" id="3.20.20.10:FF:000018">
    <property type="entry name" value="Pyridoxal phosphate homeostasis protein"/>
    <property type="match status" value="1"/>
</dbReference>
<keyword evidence="1 2" id="KW-0663">Pyridoxal phosphate</keyword>
<evidence type="ECO:0000313" key="7">
    <source>
        <dbReference type="Proteomes" id="UP000192790"/>
    </source>
</evidence>
<dbReference type="InterPro" id="IPR029066">
    <property type="entry name" value="PLP-binding_barrel"/>
</dbReference>
<evidence type="ECO:0000256" key="3">
    <source>
        <dbReference type="PIRSR" id="PIRSR004848-1"/>
    </source>
</evidence>
<sequence>MTMEENVLRVRRQIEEAARRAGRDPAEILLVGASKTMPAESVRRAVRAGVRALGENRVQEMLEKLREGAYDGAELHFIGHLQSNKIRQIVGKVFLIESVDSLEKLREIHRQAEKLGIVQAVLIEVNIGGEASKSGVPPADLDALLEAASPLKSISVEGLMAIPPQAESPGETRQYFEAMRKLFVDISRNPYDNNNIKYLSMGMSGDFMEAIEAGSNLVRVGTAIFGSRYQIHF</sequence>
<dbReference type="GO" id="GO:0030170">
    <property type="term" value="F:pyridoxal phosphate binding"/>
    <property type="evidence" value="ECO:0007669"/>
    <property type="project" value="UniProtKB-UniRule"/>
</dbReference>
<dbReference type="Proteomes" id="UP000192790">
    <property type="component" value="Unassembled WGS sequence"/>
</dbReference>
<evidence type="ECO:0000256" key="4">
    <source>
        <dbReference type="RuleBase" id="RU004514"/>
    </source>
</evidence>
<dbReference type="OrthoDB" id="9804072at2"/>
<dbReference type="AlphaFoldDB" id="A0A1W2A5H9"/>
<keyword evidence="7" id="KW-1185">Reference proteome</keyword>
<dbReference type="HAMAP" id="MF_02087">
    <property type="entry name" value="PLP_homeostasis"/>
    <property type="match status" value="1"/>
</dbReference>
<evidence type="ECO:0000259" key="5">
    <source>
        <dbReference type="Pfam" id="PF01168"/>
    </source>
</evidence>
<gene>
    <name evidence="6" type="ORF">SAMN02745168_1520</name>
</gene>
<reference evidence="6 7" key="1">
    <citation type="submission" date="2017-04" db="EMBL/GenBank/DDBJ databases">
        <authorList>
            <person name="Afonso C.L."/>
            <person name="Miller P.J."/>
            <person name="Scott M.A."/>
            <person name="Spackman E."/>
            <person name="Goraichik I."/>
            <person name="Dimitrov K.M."/>
            <person name="Suarez D.L."/>
            <person name="Swayne D.E."/>
        </authorList>
    </citation>
    <scope>NUCLEOTIDE SEQUENCE [LARGE SCALE GENOMIC DNA]</scope>
    <source>
        <strain evidence="6 7">DSM 12816</strain>
    </source>
</reference>
<dbReference type="RefSeq" id="WP_084234140.1">
    <property type="nucleotide sequence ID" value="NZ_FWXW01000003.1"/>
</dbReference>
<evidence type="ECO:0000313" key="6">
    <source>
        <dbReference type="EMBL" id="SMC55927.1"/>
    </source>
</evidence>